<dbReference type="PANTHER" id="PTHR10404">
    <property type="entry name" value="N-ACETYLATED-ALPHA-LINKED ACIDIC DIPEPTIDASE"/>
    <property type="match status" value="1"/>
</dbReference>
<comment type="caution">
    <text evidence="6">The sequence shown here is derived from an EMBL/GenBank/DDBJ whole genome shotgun (WGS) entry which is preliminary data.</text>
</comment>
<dbReference type="InterPro" id="IPR039373">
    <property type="entry name" value="Peptidase_M28B"/>
</dbReference>
<dbReference type="PANTHER" id="PTHR10404:SF71">
    <property type="entry name" value="CARBOXYPEPTIDASE TRE2, PUTATIVE (AFU_ORTHOLOGUE AFUA_3G10650)-RELATED"/>
    <property type="match status" value="1"/>
</dbReference>
<dbReference type="Gene3D" id="3.40.630.10">
    <property type="entry name" value="Zn peptidases"/>
    <property type="match status" value="1"/>
</dbReference>
<dbReference type="SUPFAM" id="SSF52025">
    <property type="entry name" value="PA domain"/>
    <property type="match status" value="1"/>
</dbReference>
<reference evidence="6" key="1">
    <citation type="submission" date="2023-07" db="EMBL/GenBank/DDBJ databases">
        <title>Black Yeasts Isolated from many extreme environments.</title>
        <authorList>
            <person name="Coleine C."/>
            <person name="Stajich J.E."/>
            <person name="Selbmann L."/>
        </authorList>
    </citation>
    <scope>NUCLEOTIDE SEQUENCE</scope>
    <source>
        <strain evidence="6">CCFEE 5485</strain>
    </source>
</reference>
<feature type="compositionally biased region" description="Acidic residues" evidence="2">
    <location>
        <begin position="76"/>
        <end position="85"/>
    </location>
</feature>
<dbReference type="InterPro" id="IPR007365">
    <property type="entry name" value="TFR-like_dimer_dom"/>
</dbReference>
<dbReference type="AlphaFoldDB" id="A0AAE0WWQ5"/>
<keyword evidence="3" id="KW-0812">Transmembrane</keyword>
<name>A0AAE0WWQ5_9PEZI</name>
<keyword evidence="3" id="KW-1133">Transmembrane helix</keyword>
<keyword evidence="3" id="KW-0472">Membrane</keyword>
<accession>A0AAE0WWQ5</accession>
<dbReference type="Gene3D" id="3.50.30.30">
    <property type="match status" value="1"/>
</dbReference>
<feature type="domain" description="Transferrin receptor-like dimerisation" evidence="4">
    <location>
        <begin position="809"/>
        <end position="939"/>
    </location>
</feature>
<dbReference type="CDD" id="cd08022">
    <property type="entry name" value="M28_PSMA_like"/>
    <property type="match status" value="1"/>
</dbReference>
<dbReference type="InterPro" id="IPR046450">
    <property type="entry name" value="PA_dom_sf"/>
</dbReference>
<evidence type="ECO:0000256" key="2">
    <source>
        <dbReference type="SAM" id="MobiDB-lite"/>
    </source>
</evidence>
<dbReference type="GO" id="GO:0004180">
    <property type="term" value="F:carboxypeptidase activity"/>
    <property type="evidence" value="ECO:0007669"/>
    <property type="project" value="TreeGrafter"/>
</dbReference>
<feature type="compositionally biased region" description="Acidic residues" evidence="2">
    <location>
        <begin position="1"/>
        <end position="13"/>
    </location>
</feature>
<feature type="region of interest" description="Disordered" evidence="2">
    <location>
        <begin position="1"/>
        <end position="85"/>
    </location>
</feature>
<proteinExistence type="inferred from homology"/>
<keyword evidence="7" id="KW-1185">Reference proteome</keyword>
<dbReference type="SUPFAM" id="SSF53187">
    <property type="entry name" value="Zn-dependent exopeptidases"/>
    <property type="match status" value="1"/>
</dbReference>
<dbReference type="Gene3D" id="1.20.930.40">
    <property type="entry name" value="Transferrin receptor-like, dimerisation domain"/>
    <property type="match status" value="1"/>
</dbReference>
<dbReference type="InterPro" id="IPR036757">
    <property type="entry name" value="TFR-like_dimer_dom_sf"/>
</dbReference>
<dbReference type="InterPro" id="IPR007484">
    <property type="entry name" value="Peptidase_M28"/>
</dbReference>
<gene>
    <name evidence="6" type="ORF">LTR78_000925</name>
</gene>
<evidence type="ECO:0000313" key="6">
    <source>
        <dbReference type="EMBL" id="KAK3679364.1"/>
    </source>
</evidence>
<dbReference type="SUPFAM" id="SSF47672">
    <property type="entry name" value="Transferrin receptor-like dimerisation domain"/>
    <property type="match status" value="1"/>
</dbReference>
<feature type="domain" description="Peptidase M28" evidence="5">
    <location>
        <begin position="536"/>
        <end position="715"/>
    </location>
</feature>
<sequence>MAAGDHDDDDEHMMEDKYAQYANIPIPSYDEATASRSTSSQDTHDNATNNNTAEREGLLTYHHPTVESARTSLGFDAEDEDEEADDLRLPEVNGHNNDIERRQIEELDYLDPSYPDSSRRSPRLYHRVRIRSGRKWGRQLSSLGATLSNLRFPIPSFRSLYRPVDTDEEGEARPDTRTWLSRFVSRVGVPERYRLSGPTAARLAGLFTLLTFIYFLFAFDLFPGSRRGLGNRFDPEAVRRFVLEHTSGENIRQTLEHITSFDHVAGTEGDLYLAKWMEGMWTEQGVFDQVALLPYHVYLNYPGERGVEIMRPEGARWTARLEEEQAVPGRVQIGAWQGHSWSGEVEGHLVYANGGSWDDYAWLRENGVVVNGSVALVNFGGTQADAGWKLRAAQEAGCVGVLMYSSPSDVAEDSAWRPPDDMVQRGDVGMGDWVLGDPLTPGFASHSDSKIPRLSMEGNRGLPSIPSLPLAWRDAKDLIKALDGHGASVPFSWVHWPGDGLDKHWFSGTAEAEDADVPIVHLKNMNDENPLQEIWNLHGMMEGLEQPQKKILVGNHRDAWCFGAVSPGSGSAVMMEVVRIFGELKKLNWRPLRTIEFVSFDAGEYNNIGSTEYVEDTTDFLRENALAYINVDTGVFGDIFTASGSPVWERPLLHVLDRISAPETNDTLTLKQKWAQHSSAFQPLGHASDYAAFQSIAGTSSLDFSFVAGTGAREKYFPYNSCHDTLAWMETYGDPTPDFAYHSTLAQIWTLLILELADRPMIPYDIRSYAAKLQTWTQDLERHAAGLWAQQQNLQHASAGDLQTATGFTVNPLTQAIAALTEQANTFHKFEETWTSNVLASGGLETRGFAAKRLEYNNRLARFETDLLDLQDNAQCPHGGGMPGRCQFKHSVFGPVGEDGVGGGVGIFPFVRDAMERGEWEKAGVWVGRVAGRVREAGRRIIEGN</sequence>
<dbReference type="Pfam" id="PF04253">
    <property type="entry name" value="TFR_dimer"/>
    <property type="match status" value="1"/>
</dbReference>
<dbReference type="EMBL" id="JAUTXT010000002">
    <property type="protein sequence ID" value="KAK3679364.1"/>
    <property type="molecule type" value="Genomic_DNA"/>
</dbReference>
<evidence type="ECO:0000259" key="4">
    <source>
        <dbReference type="Pfam" id="PF04253"/>
    </source>
</evidence>
<evidence type="ECO:0000256" key="1">
    <source>
        <dbReference type="ARBA" id="ARBA00005634"/>
    </source>
</evidence>
<comment type="similarity">
    <text evidence="1">Belongs to the peptidase M28 family. M28B subfamily.</text>
</comment>
<dbReference type="FunFam" id="3.40.630.10:FF:000101">
    <property type="entry name" value="N-acetylated alpha-linked acidic dipeptidase like 1"/>
    <property type="match status" value="1"/>
</dbReference>
<protein>
    <recommendedName>
        <fullName evidence="8">Zn-dependent exopeptidase</fullName>
    </recommendedName>
</protein>
<evidence type="ECO:0000256" key="3">
    <source>
        <dbReference type="SAM" id="Phobius"/>
    </source>
</evidence>
<evidence type="ECO:0008006" key="8">
    <source>
        <dbReference type="Google" id="ProtNLM"/>
    </source>
</evidence>
<dbReference type="Proteomes" id="UP001274830">
    <property type="component" value="Unassembled WGS sequence"/>
</dbReference>
<evidence type="ECO:0000259" key="5">
    <source>
        <dbReference type="Pfam" id="PF04389"/>
    </source>
</evidence>
<dbReference type="Pfam" id="PF04389">
    <property type="entry name" value="Peptidase_M28"/>
    <property type="match status" value="1"/>
</dbReference>
<organism evidence="6 7">
    <name type="scientific">Recurvomyces mirabilis</name>
    <dbReference type="NCBI Taxonomy" id="574656"/>
    <lineage>
        <taxon>Eukaryota</taxon>
        <taxon>Fungi</taxon>
        <taxon>Dikarya</taxon>
        <taxon>Ascomycota</taxon>
        <taxon>Pezizomycotina</taxon>
        <taxon>Dothideomycetes</taxon>
        <taxon>Dothideomycetidae</taxon>
        <taxon>Mycosphaerellales</taxon>
        <taxon>Teratosphaeriaceae</taxon>
        <taxon>Recurvomyces</taxon>
    </lineage>
</organism>
<feature type="transmembrane region" description="Helical" evidence="3">
    <location>
        <begin position="203"/>
        <end position="222"/>
    </location>
</feature>
<evidence type="ECO:0000313" key="7">
    <source>
        <dbReference type="Proteomes" id="UP001274830"/>
    </source>
</evidence>